<feature type="domain" description="Isochorismatase-like" evidence="2">
    <location>
        <begin position="4"/>
        <end position="148"/>
    </location>
</feature>
<dbReference type="PANTHER" id="PTHR43540">
    <property type="entry name" value="PEROXYUREIDOACRYLATE/UREIDOACRYLATE AMIDOHYDROLASE-RELATED"/>
    <property type="match status" value="1"/>
</dbReference>
<gene>
    <name evidence="3" type="ORF">DMY87_14670</name>
</gene>
<dbReference type="PANTHER" id="PTHR43540:SF1">
    <property type="entry name" value="ISOCHORISMATASE HYDROLASE"/>
    <property type="match status" value="1"/>
</dbReference>
<dbReference type="GO" id="GO:0016787">
    <property type="term" value="F:hydrolase activity"/>
    <property type="evidence" value="ECO:0007669"/>
    <property type="project" value="UniProtKB-KW"/>
</dbReference>
<proteinExistence type="predicted"/>
<dbReference type="EMBL" id="QJRY01000005">
    <property type="protein sequence ID" value="PYB72377.1"/>
    <property type="molecule type" value="Genomic_DNA"/>
</dbReference>
<dbReference type="Pfam" id="PF00857">
    <property type="entry name" value="Isochorismatase"/>
    <property type="match status" value="1"/>
</dbReference>
<dbReference type="SUPFAM" id="SSF52499">
    <property type="entry name" value="Isochorismatase-like hydrolases"/>
    <property type="match status" value="1"/>
</dbReference>
<accession>A0ABX5NTG2</accession>
<evidence type="ECO:0000313" key="4">
    <source>
        <dbReference type="Proteomes" id="UP000247536"/>
    </source>
</evidence>
<dbReference type="Gene3D" id="3.40.50.850">
    <property type="entry name" value="Isochorismatase-like"/>
    <property type="match status" value="1"/>
</dbReference>
<keyword evidence="1 3" id="KW-0378">Hydrolase</keyword>
<dbReference type="Proteomes" id="UP000247536">
    <property type="component" value="Unassembled WGS sequence"/>
</dbReference>
<dbReference type="RefSeq" id="WP_110792379.1">
    <property type="nucleotide sequence ID" value="NZ_QJRY01000005.1"/>
</dbReference>
<evidence type="ECO:0000259" key="2">
    <source>
        <dbReference type="Pfam" id="PF00857"/>
    </source>
</evidence>
<dbReference type="InterPro" id="IPR050272">
    <property type="entry name" value="Isochorismatase-like_hydrls"/>
</dbReference>
<name>A0ABX5NTG2_9HYPH</name>
<evidence type="ECO:0000313" key="3">
    <source>
        <dbReference type="EMBL" id="PYB72377.1"/>
    </source>
</evidence>
<evidence type="ECO:0000256" key="1">
    <source>
        <dbReference type="ARBA" id="ARBA00022801"/>
    </source>
</evidence>
<comment type="caution">
    <text evidence="3">The sequence shown here is derived from an EMBL/GenBank/DDBJ whole genome shotgun (WGS) entry which is preliminary data.</text>
</comment>
<reference evidence="3 4" key="1">
    <citation type="submission" date="2018-06" db="EMBL/GenBank/DDBJ databases">
        <title>Rhizobium wuzhouense sp. nov., isolated from roots of Oryza officinalis.</title>
        <authorList>
            <person name="Yuan T."/>
        </authorList>
    </citation>
    <scope>NUCLEOTIDE SEQUENCE [LARGE SCALE GENOMIC DNA]</scope>
    <source>
        <strain evidence="3 4">W44</strain>
    </source>
</reference>
<sequence length="182" mass="19253">MTATALVLVDFQNDYFDGGAFTLVGTAQAAEKARKILDRFRTNKETIVHIRHHAGEEDASFFIPETSGAEIHTTVAPVEGEAVVTKSNINGFLGTDLKAILDVQGVTNLVVVGAMSHMCIDALARAASDLGYAVTVVHDAVATRDLEFAGRTVAAADVHASFMAALAFAYANVVSTEDVLNN</sequence>
<protein>
    <submittedName>
        <fullName evidence="3">Cysteine hydrolase</fullName>
    </submittedName>
</protein>
<dbReference type="CDD" id="cd01014">
    <property type="entry name" value="nicotinamidase_related"/>
    <property type="match status" value="1"/>
</dbReference>
<organism evidence="3 4">
    <name type="scientific">Rhizobium wuzhouense</name>
    <dbReference type="NCBI Taxonomy" id="1986026"/>
    <lineage>
        <taxon>Bacteria</taxon>
        <taxon>Pseudomonadati</taxon>
        <taxon>Pseudomonadota</taxon>
        <taxon>Alphaproteobacteria</taxon>
        <taxon>Hyphomicrobiales</taxon>
        <taxon>Rhizobiaceae</taxon>
        <taxon>Rhizobium/Agrobacterium group</taxon>
        <taxon>Rhizobium</taxon>
    </lineage>
</organism>
<keyword evidence="4" id="KW-1185">Reference proteome</keyword>
<dbReference type="InterPro" id="IPR000868">
    <property type="entry name" value="Isochorismatase-like_dom"/>
</dbReference>
<dbReference type="InterPro" id="IPR036380">
    <property type="entry name" value="Isochorismatase-like_sf"/>
</dbReference>